<reference evidence="1" key="1">
    <citation type="submission" date="2023-04" db="EMBL/GenBank/DDBJ databases">
        <title>A chromosome-level genome assembly of the parasitoid wasp Eretmocerus hayati.</title>
        <authorList>
            <person name="Zhong Y."/>
            <person name="Liu S."/>
            <person name="Liu Y."/>
        </authorList>
    </citation>
    <scope>NUCLEOTIDE SEQUENCE</scope>
    <source>
        <strain evidence="1">ZJU_SS_LIU_2023</strain>
    </source>
</reference>
<evidence type="ECO:0000313" key="2">
    <source>
        <dbReference type="Proteomes" id="UP001239111"/>
    </source>
</evidence>
<keyword evidence="2" id="KW-1185">Reference proteome</keyword>
<dbReference type="EMBL" id="CM056744">
    <property type="protein sequence ID" value="KAJ8667347.1"/>
    <property type="molecule type" value="Genomic_DNA"/>
</dbReference>
<evidence type="ECO:0000313" key="1">
    <source>
        <dbReference type="EMBL" id="KAJ8667347.1"/>
    </source>
</evidence>
<proteinExistence type="predicted"/>
<organism evidence="1 2">
    <name type="scientific">Eretmocerus hayati</name>
    <dbReference type="NCBI Taxonomy" id="131215"/>
    <lineage>
        <taxon>Eukaryota</taxon>
        <taxon>Metazoa</taxon>
        <taxon>Ecdysozoa</taxon>
        <taxon>Arthropoda</taxon>
        <taxon>Hexapoda</taxon>
        <taxon>Insecta</taxon>
        <taxon>Pterygota</taxon>
        <taxon>Neoptera</taxon>
        <taxon>Endopterygota</taxon>
        <taxon>Hymenoptera</taxon>
        <taxon>Apocrita</taxon>
        <taxon>Proctotrupomorpha</taxon>
        <taxon>Chalcidoidea</taxon>
        <taxon>Aphelinidae</taxon>
        <taxon>Aphelininae</taxon>
        <taxon>Eretmocerus</taxon>
    </lineage>
</organism>
<protein>
    <submittedName>
        <fullName evidence="1">Uncharacterized protein</fullName>
    </submittedName>
</protein>
<accession>A0ACC2NAI9</accession>
<sequence length="158" mass="17431">MPSIQVHQETIKQRSGCKCKSSDCSNKRCGCVKNDSYCSSLCGCNKTLCKNQESNTKETDAKARLGVSKVSSKTSRKYKSEEVRSDLLNIKDGVNRDKSLDKNRPKAFKKLFTKFDETVDLGSGDESQHELVSNPNALDEPKSSARKGSDVASQSDIK</sequence>
<name>A0ACC2NAI9_9HYME</name>
<gene>
    <name evidence="1" type="ORF">QAD02_009009</name>
</gene>
<comment type="caution">
    <text evidence="1">The sequence shown here is derived from an EMBL/GenBank/DDBJ whole genome shotgun (WGS) entry which is preliminary data.</text>
</comment>
<dbReference type="Proteomes" id="UP001239111">
    <property type="component" value="Chromosome 4"/>
</dbReference>